<evidence type="ECO:0000313" key="3">
    <source>
        <dbReference type="Proteomes" id="UP000250918"/>
    </source>
</evidence>
<protein>
    <recommendedName>
        <fullName evidence="4">Outer membrane protein beta-barrel domain-containing protein</fullName>
    </recommendedName>
</protein>
<sequence length="209" mass="22532">MKTKLALVVALALGLAGPTYADFPAFGSAFGCLTTASAIGQGRGMLGGGVGIADATSAFGTFTYGLSKFTDGRLRFGFIDYDEARVAFGADFKWQFWQVGQGRREPMDMAVGGFFEYEDVYGGSIFQFGGQLFGSYPINLNRGGTLSPYGRFNIRMETLSGTYGGSNTELKFGFNGGVEWKATRDVAFYGEFQFDGNDGLFLGINFNVM</sequence>
<dbReference type="EMBL" id="PQAP01000001">
    <property type="protein sequence ID" value="PWB76398.1"/>
    <property type="molecule type" value="Genomic_DNA"/>
</dbReference>
<accession>A0A855X4M7</accession>
<feature type="chain" id="PRO_5032993507" description="Outer membrane protein beta-barrel domain-containing protein" evidence="1">
    <location>
        <begin position="22"/>
        <end position="209"/>
    </location>
</feature>
<organism evidence="2 3">
    <name type="scientific">candidate division GN15 bacterium</name>
    <dbReference type="NCBI Taxonomy" id="2072418"/>
    <lineage>
        <taxon>Bacteria</taxon>
        <taxon>candidate division GN15</taxon>
    </lineage>
</organism>
<gene>
    <name evidence="2" type="ORF">C3F09_00055</name>
</gene>
<dbReference type="Proteomes" id="UP000250918">
    <property type="component" value="Unassembled WGS sequence"/>
</dbReference>
<proteinExistence type="predicted"/>
<dbReference type="AlphaFoldDB" id="A0A855X4M7"/>
<keyword evidence="1" id="KW-0732">Signal</keyword>
<comment type="caution">
    <text evidence="2">The sequence shown here is derived from an EMBL/GenBank/DDBJ whole genome shotgun (WGS) entry which is preliminary data.</text>
</comment>
<name>A0A855X4M7_9BACT</name>
<feature type="signal peptide" evidence="1">
    <location>
        <begin position="1"/>
        <end position="21"/>
    </location>
</feature>
<evidence type="ECO:0000256" key="1">
    <source>
        <dbReference type="SAM" id="SignalP"/>
    </source>
</evidence>
<reference evidence="2 3" key="1">
    <citation type="journal article" date="2018" name="ISME J.">
        <title>A methanotrophic archaeon couples anaerobic oxidation of methane to Fe(III) reduction.</title>
        <authorList>
            <person name="Cai C."/>
            <person name="Leu A.O."/>
            <person name="Xie G.J."/>
            <person name="Guo J."/>
            <person name="Feng Y."/>
            <person name="Zhao J.X."/>
            <person name="Tyson G.W."/>
            <person name="Yuan Z."/>
            <person name="Hu S."/>
        </authorList>
    </citation>
    <scope>NUCLEOTIDE SEQUENCE [LARGE SCALE GENOMIC DNA]</scope>
    <source>
        <strain evidence="2">FeB_12</strain>
    </source>
</reference>
<evidence type="ECO:0000313" key="2">
    <source>
        <dbReference type="EMBL" id="PWB76398.1"/>
    </source>
</evidence>
<evidence type="ECO:0008006" key="4">
    <source>
        <dbReference type="Google" id="ProtNLM"/>
    </source>
</evidence>